<gene>
    <name evidence="1" type="ORF">NITLEN_40311</name>
</gene>
<dbReference type="Proteomes" id="UP000248168">
    <property type="component" value="Unassembled WGS sequence"/>
</dbReference>
<sequence length="119" mass="14236">MGGRRCARLRDYLLAVLHHARYRRRRLLHLRRQNLLHPRPEDVRVSHDQVAYRPSPPHPVPHIFGEFQALALTIQTRHLWKDPVFWTAASPYRTDHGKHPDSLFFRRHLCRRSSIQARS</sequence>
<protein>
    <submittedName>
        <fullName evidence="1">Uncharacterized protein</fullName>
    </submittedName>
</protein>
<dbReference type="InParanoid" id="A0A330LFM9"/>
<name>A0A330LFM9_9BACT</name>
<organism evidence="1 2">
    <name type="scientific">Nitrospira lenta</name>
    <dbReference type="NCBI Taxonomy" id="1436998"/>
    <lineage>
        <taxon>Bacteria</taxon>
        <taxon>Pseudomonadati</taxon>
        <taxon>Nitrospirota</taxon>
        <taxon>Nitrospiria</taxon>
        <taxon>Nitrospirales</taxon>
        <taxon>Nitrospiraceae</taxon>
        <taxon>Nitrospira</taxon>
    </lineage>
</organism>
<evidence type="ECO:0000313" key="1">
    <source>
        <dbReference type="EMBL" id="SPP65838.1"/>
    </source>
</evidence>
<keyword evidence="2" id="KW-1185">Reference proteome</keyword>
<dbReference type="EMBL" id="OUNR01000017">
    <property type="protein sequence ID" value="SPP65838.1"/>
    <property type="molecule type" value="Genomic_DNA"/>
</dbReference>
<proteinExistence type="predicted"/>
<evidence type="ECO:0000313" key="2">
    <source>
        <dbReference type="Proteomes" id="UP000248168"/>
    </source>
</evidence>
<dbReference type="AlphaFoldDB" id="A0A330LFM9"/>
<accession>A0A330LFM9</accession>
<reference evidence="2" key="1">
    <citation type="submission" date="2018-04" db="EMBL/GenBank/DDBJ databases">
        <authorList>
            <person name="Lucker S."/>
            <person name="Sakoula D."/>
        </authorList>
    </citation>
    <scope>NUCLEOTIDE SEQUENCE [LARGE SCALE GENOMIC DNA]</scope>
</reference>